<keyword evidence="14" id="KW-1185">Reference proteome</keyword>
<reference evidence="13" key="1">
    <citation type="journal article" date="2014" name="Int. J. Syst. Evol. Microbiol.">
        <title>Complete genome sequence of Corynebacterium casei LMG S-19264T (=DSM 44701T), isolated from a smear-ripened cheese.</title>
        <authorList>
            <consortium name="US DOE Joint Genome Institute (JGI-PGF)"/>
            <person name="Walter F."/>
            <person name="Albersmeier A."/>
            <person name="Kalinowski J."/>
            <person name="Ruckert C."/>
        </authorList>
    </citation>
    <scope>NUCLEOTIDE SEQUENCE</scope>
    <source>
        <strain evidence="13">KCTC 42249</strain>
    </source>
</reference>
<dbReference type="Pfam" id="PF12833">
    <property type="entry name" value="HTH_18"/>
    <property type="match status" value="1"/>
</dbReference>
<keyword evidence="8" id="KW-0234">DNA repair</keyword>
<dbReference type="GO" id="GO:0043565">
    <property type="term" value="F:sequence-specific DNA binding"/>
    <property type="evidence" value="ECO:0007669"/>
    <property type="project" value="InterPro"/>
</dbReference>
<dbReference type="GO" id="GO:0003908">
    <property type="term" value="F:methylated-DNA-[protein]-cysteine S-methyltransferase activity"/>
    <property type="evidence" value="ECO:0007669"/>
    <property type="project" value="UniProtKB-EC"/>
</dbReference>
<keyword evidence="5" id="KW-0805">Transcription regulation</keyword>
<keyword evidence="7" id="KW-0804">Transcription</keyword>
<proteinExistence type="predicted"/>
<dbReference type="PANTHER" id="PTHR10815">
    <property type="entry name" value="METHYLATED-DNA--PROTEIN-CYSTEINE METHYLTRANSFERASE"/>
    <property type="match status" value="1"/>
</dbReference>
<feature type="binding site" evidence="11">
    <location>
        <position position="42"/>
    </location>
    <ligand>
        <name>Zn(2+)</name>
        <dbReference type="ChEBI" id="CHEBI:29105"/>
    </ligand>
</feature>
<dbReference type="InterPro" id="IPR016221">
    <property type="entry name" value="Bifunct_regulatory_prot_Ada"/>
</dbReference>
<name>A0A8J3DMH8_9HYPH</name>
<dbReference type="Gene3D" id="1.10.10.60">
    <property type="entry name" value="Homeodomain-like"/>
    <property type="match status" value="1"/>
</dbReference>
<gene>
    <name evidence="13" type="ORF">GCM10016234_02110</name>
</gene>
<dbReference type="Gene3D" id="1.10.10.10">
    <property type="entry name" value="Winged helix-like DNA-binding domain superfamily/Winged helix DNA-binding domain"/>
    <property type="match status" value="1"/>
</dbReference>
<evidence type="ECO:0000313" key="14">
    <source>
        <dbReference type="Proteomes" id="UP000630142"/>
    </source>
</evidence>
<comment type="catalytic activity">
    <reaction evidence="9">
        <text>a 6-O-methyl-2'-deoxyguanosine in DNA + L-cysteinyl-[protein] = S-methyl-L-cysteinyl-[protein] + a 2'-deoxyguanosine in DNA</text>
        <dbReference type="Rhea" id="RHEA:24000"/>
        <dbReference type="Rhea" id="RHEA-COMP:10131"/>
        <dbReference type="Rhea" id="RHEA-COMP:10132"/>
        <dbReference type="Rhea" id="RHEA-COMP:11367"/>
        <dbReference type="Rhea" id="RHEA-COMP:11368"/>
        <dbReference type="ChEBI" id="CHEBI:29950"/>
        <dbReference type="ChEBI" id="CHEBI:82612"/>
        <dbReference type="ChEBI" id="CHEBI:85445"/>
        <dbReference type="ChEBI" id="CHEBI:85448"/>
        <dbReference type="EC" id="2.1.1.63"/>
    </reaction>
</comment>
<evidence type="ECO:0000256" key="10">
    <source>
        <dbReference type="PIRSR" id="PIRSR000409-1"/>
    </source>
</evidence>
<evidence type="ECO:0000256" key="4">
    <source>
        <dbReference type="ARBA" id="ARBA00022763"/>
    </source>
</evidence>
<feature type="active site" description="Nucleophile; methyl group acceptor from either O6-methylguanine or O4-methylthymine" evidence="10">
    <location>
        <position position="326"/>
    </location>
</feature>
<protein>
    <submittedName>
        <fullName evidence="13">Bifunctional transcriptional activator/DNA repair enzyme protein Ada</fullName>
    </submittedName>
</protein>
<evidence type="ECO:0000256" key="7">
    <source>
        <dbReference type="ARBA" id="ARBA00023163"/>
    </source>
</evidence>
<keyword evidence="11" id="KW-0479">Metal-binding</keyword>
<accession>A0A8J3DMH8</accession>
<feature type="binding site" evidence="11">
    <location>
        <position position="46"/>
    </location>
    <ligand>
        <name>Zn(2+)</name>
        <dbReference type="ChEBI" id="CHEBI:29105"/>
    </ligand>
</feature>
<evidence type="ECO:0000256" key="3">
    <source>
        <dbReference type="ARBA" id="ARBA00022679"/>
    </source>
</evidence>
<keyword evidence="6" id="KW-0010">Activator</keyword>
<evidence type="ECO:0000256" key="11">
    <source>
        <dbReference type="PIRSR" id="PIRSR000409-3"/>
    </source>
</evidence>
<evidence type="ECO:0000313" key="13">
    <source>
        <dbReference type="EMBL" id="GHD05704.1"/>
    </source>
</evidence>
<dbReference type="GO" id="GO:0008270">
    <property type="term" value="F:zinc ion binding"/>
    <property type="evidence" value="ECO:0007669"/>
    <property type="project" value="InterPro"/>
</dbReference>
<dbReference type="AlphaFoldDB" id="A0A8J3DMH8"/>
<dbReference type="Pfam" id="PF01035">
    <property type="entry name" value="DNA_binding_1"/>
    <property type="match status" value="1"/>
</dbReference>
<dbReference type="InterPro" id="IPR036631">
    <property type="entry name" value="MGMT_N_sf"/>
</dbReference>
<sequence length="358" mass="38488">MSLSSQSTFDPLQDSRWKAVVERDAIADDHFVYAVLTTGIFCRPSCPSRRAKPENVRFFARADEAAEAGFRPCLRCKPQAASLKQTQAQVIIDACKQIEAAEELPQLDALASSAGLSPFHFHRLFKQHTGLTPRAYGAARRAEKLRAALDGGSDVTTAIYEAGFNASSRAYDQANEVLGMTPGAYKRGGTSACIHFAIGTCALGHILVAQSKRGLCAILLGDEPDALLKDLQDRFPKAELIGADPAFEETVAAVIGFVEAPRIGLDLPLDIRGTAFQERVWQALRNIPVGKTVSYADLAAQIGQPSAVRAVAGACAANALAVAIPCHRVVRTDGSLSGYRWGLERKRALIDREAQAAR</sequence>
<dbReference type="PIRSF" id="PIRSF000409">
    <property type="entry name" value="Ada"/>
    <property type="match status" value="1"/>
</dbReference>
<reference evidence="13" key="2">
    <citation type="submission" date="2020-09" db="EMBL/GenBank/DDBJ databases">
        <authorList>
            <person name="Sun Q."/>
            <person name="Kim S."/>
        </authorList>
    </citation>
    <scope>NUCLEOTIDE SEQUENCE</scope>
    <source>
        <strain evidence="13">KCTC 42249</strain>
    </source>
</reference>
<dbReference type="Proteomes" id="UP000630142">
    <property type="component" value="Unassembled WGS sequence"/>
</dbReference>
<dbReference type="Gene3D" id="3.40.10.10">
    <property type="entry name" value="DNA Methylphosphotriester Repair Domain"/>
    <property type="match status" value="1"/>
</dbReference>
<dbReference type="InterPro" id="IPR009057">
    <property type="entry name" value="Homeodomain-like_sf"/>
</dbReference>
<dbReference type="SUPFAM" id="SSF57884">
    <property type="entry name" value="Ada DNA repair protein, N-terminal domain (N-Ada 10)"/>
    <property type="match status" value="1"/>
</dbReference>
<comment type="cofactor">
    <cofactor evidence="11">
        <name>Zn(2+)</name>
        <dbReference type="ChEBI" id="CHEBI:29105"/>
    </cofactor>
    <text evidence="11">Binds 1 zinc ion per subunit.</text>
</comment>
<keyword evidence="11" id="KW-0862">Zinc</keyword>
<feature type="domain" description="HTH araC/xylS-type" evidence="12">
    <location>
        <begin position="107"/>
        <end position="188"/>
    </location>
</feature>
<keyword evidence="3" id="KW-0808">Transferase</keyword>
<dbReference type="EMBL" id="BMZQ01000001">
    <property type="protein sequence ID" value="GHD05704.1"/>
    <property type="molecule type" value="Genomic_DNA"/>
</dbReference>
<evidence type="ECO:0000256" key="8">
    <source>
        <dbReference type="ARBA" id="ARBA00023204"/>
    </source>
</evidence>
<dbReference type="NCBIfam" id="TIGR00589">
    <property type="entry name" value="ogt"/>
    <property type="match status" value="1"/>
</dbReference>
<dbReference type="SUPFAM" id="SSF46689">
    <property type="entry name" value="Homeodomain-like"/>
    <property type="match status" value="1"/>
</dbReference>
<dbReference type="Gene3D" id="3.30.160.70">
    <property type="entry name" value="Methylated DNA-protein cysteine methyltransferase domain"/>
    <property type="match status" value="1"/>
</dbReference>
<comment type="catalytic activity">
    <reaction evidence="1">
        <text>a 4-O-methyl-thymidine in DNA + L-cysteinyl-[protein] = a thymidine in DNA + S-methyl-L-cysteinyl-[protein]</text>
        <dbReference type="Rhea" id="RHEA:53428"/>
        <dbReference type="Rhea" id="RHEA-COMP:10131"/>
        <dbReference type="Rhea" id="RHEA-COMP:10132"/>
        <dbReference type="Rhea" id="RHEA-COMP:13555"/>
        <dbReference type="Rhea" id="RHEA-COMP:13556"/>
        <dbReference type="ChEBI" id="CHEBI:29950"/>
        <dbReference type="ChEBI" id="CHEBI:82612"/>
        <dbReference type="ChEBI" id="CHEBI:137386"/>
        <dbReference type="ChEBI" id="CHEBI:137387"/>
        <dbReference type="EC" id="2.1.1.63"/>
    </reaction>
</comment>
<dbReference type="NCBIfam" id="NF011964">
    <property type="entry name" value="PRK15435.1"/>
    <property type="match status" value="1"/>
</dbReference>
<dbReference type="SMART" id="SM00342">
    <property type="entry name" value="HTH_ARAC"/>
    <property type="match status" value="1"/>
</dbReference>
<dbReference type="InterPro" id="IPR018060">
    <property type="entry name" value="HTH_AraC"/>
</dbReference>
<dbReference type="PANTHER" id="PTHR10815:SF14">
    <property type="entry name" value="BIFUNCTIONAL TRANSCRIPTIONAL ACTIVATOR_DNA REPAIR ENZYME ADA"/>
    <property type="match status" value="1"/>
</dbReference>
<dbReference type="InterPro" id="IPR035451">
    <property type="entry name" value="Ada-like_dom_sf"/>
</dbReference>
<dbReference type="Pfam" id="PF02805">
    <property type="entry name" value="Ada_Zn_binding"/>
    <property type="match status" value="1"/>
</dbReference>
<evidence type="ECO:0000259" key="12">
    <source>
        <dbReference type="PROSITE" id="PS01124"/>
    </source>
</evidence>
<feature type="binding site" evidence="11">
    <location>
        <position position="76"/>
    </location>
    <ligand>
        <name>Zn(2+)</name>
        <dbReference type="ChEBI" id="CHEBI:29105"/>
    </ligand>
</feature>
<dbReference type="GO" id="GO:0006281">
    <property type="term" value="P:DNA repair"/>
    <property type="evidence" value="ECO:0007669"/>
    <property type="project" value="UniProtKB-KW"/>
</dbReference>
<dbReference type="InterPro" id="IPR036217">
    <property type="entry name" value="MethylDNA_cys_MeTrfase_DNAb"/>
</dbReference>
<evidence type="ECO:0000256" key="9">
    <source>
        <dbReference type="ARBA" id="ARBA00049348"/>
    </source>
</evidence>
<dbReference type="CDD" id="cd06445">
    <property type="entry name" value="ATase"/>
    <property type="match status" value="1"/>
</dbReference>
<evidence type="ECO:0000256" key="5">
    <source>
        <dbReference type="ARBA" id="ARBA00023015"/>
    </source>
</evidence>
<dbReference type="PROSITE" id="PS01124">
    <property type="entry name" value="HTH_ARAC_FAMILY_2"/>
    <property type="match status" value="1"/>
</dbReference>
<keyword evidence="4" id="KW-0227">DNA damage</keyword>
<dbReference type="FunFam" id="1.10.10.10:FF:000410">
    <property type="entry name" value="ADA regulatory protein, putative"/>
    <property type="match status" value="1"/>
</dbReference>
<evidence type="ECO:0000256" key="1">
    <source>
        <dbReference type="ARBA" id="ARBA00001286"/>
    </source>
</evidence>
<dbReference type="InterPro" id="IPR036388">
    <property type="entry name" value="WH-like_DNA-bd_sf"/>
</dbReference>
<dbReference type="GO" id="GO:0032259">
    <property type="term" value="P:methylation"/>
    <property type="evidence" value="ECO:0007669"/>
    <property type="project" value="UniProtKB-KW"/>
</dbReference>
<dbReference type="GO" id="GO:0003700">
    <property type="term" value="F:DNA-binding transcription factor activity"/>
    <property type="evidence" value="ECO:0007669"/>
    <property type="project" value="InterPro"/>
</dbReference>
<dbReference type="RefSeq" id="WP_189501029.1">
    <property type="nucleotide sequence ID" value="NZ_BMZQ01000001.1"/>
</dbReference>
<feature type="binding site" evidence="11">
    <location>
        <position position="73"/>
    </location>
    <ligand>
        <name>Zn(2+)</name>
        <dbReference type="ChEBI" id="CHEBI:29105"/>
    </ligand>
</feature>
<feature type="active site" description="Nucleophile; methyl group acceptor from methylphosphotriester" evidence="10">
    <location>
        <position position="42"/>
    </location>
</feature>
<keyword evidence="2" id="KW-0489">Methyltransferase</keyword>
<dbReference type="InterPro" id="IPR004026">
    <property type="entry name" value="Ada_DNA_repair_Zn-bd"/>
</dbReference>
<dbReference type="SUPFAM" id="SSF53155">
    <property type="entry name" value="Methylated DNA-protein cysteine methyltransferase domain"/>
    <property type="match status" value="1"/>
</dbReference>
<dbReference type="InterPro" id="IPR014048">
    <property type="entry name" value="MethylDNA_cys_MeTrfase_DNA-bd"/>
</dbReference>
<evidence type="ECO:0000256" key="6">
    <source>
        <dbReference type="ARBA" id="ARBA00023159"/>
    </source>
</evidence>
<dbReference type="PROSITE" id="PS00374">
    <property type="entry name" value="MGMT"/>
    <property type="match status" value="1"/>
</dbReference>
<dbReference type="InterPro" id="IPR001497">
    <property type="entry name" value="MethylDNA_cys_MeTrfase_AS"/>
</dbReference>
<evidence type="ECO:0000256" key="2">
    <source>
        <dbReference type="ARBA" id="ARBA00022603"/>
    </source>
</evidence>
<comment type="caution">
    <text evidence="13">The sequence shown here is derived from an EMBL/GenBank/DDBJ whole genome shotgun (WGS) entry which is preliminary data.</text>
</comment>
<dbReference type="SUPFAM" id="SSF46767">
    <property type="entry name" value="Methylated DNA-protein cysteine methyltransferase, C-terminal domain"/>
    <property type="match status" value="1"/>
</dbReference>
<organism evidence="13 14">
    <name type="scientific">Tianweitania populi</name>
    <dbReference type="NCBI Taxonomy" id="1607949"/>
    <lineage>
        <taxon>Bacteria</taxon>
        <taxon>Pseudomonadati</taxon>
        <taxon>Pseudomonadota</taxon>
        <taxon>Alphaproteobacteria</taxon>
        <taxon>Hyphomicrobiales</taxon>
        <taxon>Phyllobacteriaceae</taxon>
        <taxon>Tianweitania</taxon>
    </lineage>
</organism>